<feature type="compositionally biased region" description="Polar residues" evidence="1">
    <location>
        <begin position="410"/>
        <end position="424"/>
    </location>
</feature>
<evidence type="ECO:0000313" key="3">
    <source>
        <dbReference type="EMBL" id="PLW39923.1"/>
    </source>
</evidence>
<feature type="region of interest" description="Disordered" evidence="1">
    <location>
        <begin position="397"/>
        <end position="425"/>
    </location>
</feature>
<evidence type="ECO:0000256" key="1">
    <source>
        <dbReference type="SAM" id="MobiDB-lite"/>
    </source>
</evidence>
<dbReference type="OrthoDB" id="2273864at2759"/>
<dbReference type="STRING" id="200324.A0A2N5UQ81"/>
<dbReference type="InterPro" id="IPR041588">
    <property type="entry name" value="Integrase_H2C2"/>
</dbReference>
<feature type="compositionally biased region" description="Acidic residues" evidence="1">
    <location>
        <begin position="341"/>
        <end position="360"/>
    </location>
</feature>
<keyword evidence="4" id="KW-1185">Reference proteome</keyword>
<dbReference type="Proteomes" id="UP000235388">
    <property type="component" value="Unassembled WGS sequence"/>
</dbReference>
<dbReference type="FunFam" id="1.10.340.70:FF:000001">
    <property type="entry name" value="Retrovirus-related Pol polyprotein from transposon gypsy-like Protein"/>
    <property type="match status" value="1"/>
</dbReference>
<evidence type="ECO:0000313" key="4">
    <source>
        <dbReference type="Proteomes" id="UP000235388"/>
    </source>
</evidence>
<proteinExistence type="predicted"/>
<comment type="caution">
    <text evidence="3">The sequence shown here is derived from an EMBL/GenBank/DDBJ whole genome shotgun (WGS) entry which is preliminary data.</text>
</comment>
<feature type="domain" description="Integrase zinc-binding" evidence="2">
    <location>
        <begin position="32"/>
        <end position="90"/>
    </location>
</feature>
<protein>
    <recommendedName>
        <fullName evidence="2">Integrase zinc-binding domain-containing protein</fullName>
    </recommendedName>
</protein>
<feature type="region of interest" description="Disordered" evidence="1">
    <location>
        <begin position="318"/>
        <end position="381"/>
    </location>
</feature>
<reference evidence="3 4" key="1">
    <citation type="submission" date="2017-11" db="EMBL/GenBank/DDBJ databases">
        <title>De novo assembly and phasing of dikaryotic genomes from two isolates of Puccinia coronata f. sp. avenae, the causal agent of oat crown rust.</title>
        <authorList>
            <person name="Miller M.E."/>
            <person name="Zhang Y."/>
            <person name="Omidvar V."/>
            <person name="Sperschneider J."/>
            <person name="Schwessinger B."/>
            <person name="Raley C."/>
            <person name="Palmer J.M."/>
            <person name="Garnica D."/>
            <person name="Upadhyaya N."/>
            <person name="Rathjen J."/>
            <person name="Taylor J.M."/>
            <person name="Park R.F."/>
            <person name="Dodds P.N."/>
            <person name="Hirsch C.D."/>
            <person name="Kianian S.F."/>
            <person name="Figueroa M."/>
        </authorList>
    </citation>
    <scope>NUCLEOTIDE SEQUENCE [LARGE SCALE GENOMIC DNA]</scope>
    <source>
        <strain evidence="3">12NC29</strain>
    </source>
</reference>
<evidence type="ECO:0000259" key="2">
    <source>
        <dbReference type="Pfam" id="PF17921"/>
    </source>
</evidence>
<dbReference type="PANTHER" id="PTHR37984:SF15">
    <property type="entry name" value="INTEGRASE CATALYTIC DOMAIN-CONTAINING PROTEIN"/>
    <property type="match status" value="1"/>
</dbReference>
<sequence length="564" mass="64370">MKAYDEEPPNPANDPQLEKRDGLWWTQGRIFVPQKLRPRVLKEYHDSPLAGHLGSLKTLDAISRTMTWPQIRKDVLAYTKSCFSFQCSKHSNQRPPGLMTSLEVPGRPWSMIGVSLLLLYYLALFQRQQNTHHHHHPLLLPCHQPWRISVTRNNGGHTASSNLTVYLSHPSYLTPTSSNTNHSTHIVSQYPSNTHRYPKPLNFDRTYRAYPRIDLTPAETAQLVKYWIDRLTREKESYITSIEPSPYDLLPYEAKLSIALRRIEEQKDLELEYQIAFNNLVRSHAETRRQRYLERMNTPATTPFLTTANSGSLITNVPSANPSRLVPNYASKDNVPATDSNIEETEANEDFLDYDLDDPNSQDSSLPQQDHAKETVSSTTDLAARVKAMTLPRIKRVDPPKERSSAMEIDQSQISSGATHSLPTSKDDDLVIITHPENPTDEISLLSKTDQVRVMVKDHVAIHARFLQAQKDGNSTDMKTLLTRAQENQKSLQKLIPNNEIESYVKGWNPWDVKRAIFPPQAKREGKPKSSAYRRMKYDDQDTWAEVADIASAVRSLYKATKRG</sequence>
<gene>
    <name evidence="3" type="ORF">PCANC_14235</name>
</gene>
<organism evidence="3 4">
    <name type="scientific">Puccinia coronata f. sp. avenae</name>
    <dbReference type="NCBI Taxonomy" id="200324"/>
    <lineage>
        <taxon>Eukaryota</taxon>
        <taxon>Fungi</taxon>
        <taxon>Dikarya</taxon>
        <taxon>Basidiomycota</taxon>
        <taxon>Pucciniomycotina</taxon>
        <taxon>Pucciniomycetes</taxon>
        <taxon>Pucciniales</taxon>
        <taxon>Pucciniaceae</taxon>
        <taxon>Puccinia</taxon>
    </lineage>
</organism>
<name>A0A2N5UQ81_9BASI</name>
<dbReference type="Pfam" id="PF17921">
    <property type="entry name" value="Integrase_H2C2"/>
    <property type="match status" value="1"/>
</dbReference>
<dbReference type="InterPro" id="IPR050951">
    <property type="entry name" value="Retrovirus_Pol_polyprotein"/>
</dbReference>
<accession>A0A2N5UQ81</accession>
<dbReference type="AlphaFoldDB" id="A0A2N5UQ81"/>
<dbReference type="PANTHER" id="PTHR37984">
    <property type="entry name" value="PROTEIN CBG26694"/>
    <property type="match status" value="1"/>
</dbReference>
<dbReference type="EMBL" id="PGCJ01000188">
    <property type="protein sequence ID" value="PLW39923.1"/>
    <property type="molecule type" value="Genomic_DNA"/>
</dbReference>
<dbReference type="Gene3D" id="1.10.340.70">
    <property type="match status" value="1"/>
</dbReference>